<sequence>ILHYPGKVLKTEDIIRASACMFLRSYKQQICWLAPTVGIAQPVWWQGVTMELSNALSTSAEAFLLSKHMTYSITAASQGSVILPSLAKPNSSWDILRSSLKTVLLRYSKGTSKRLPSAVYMTQWPLAGTEAQQS</sequence>
<dbReference type="Proteomes" id="UP000015105">
    <property type="component" value="Chromosome 5D"/>
</dbReference>
<reference evidence="1" key="5">
    <citation type="journal article" date="2021" name="G3 (Bethesda)">
        <title>Aegilops tauschii genome assembly Aet v5.0 features greater sequence contiguity and improved annotation.</title>
        <authorList>
            <person name="Wang L."/>
            <person name="Zhu T."/>
            <person name="Rodriguez J.C."/>
            <person name="Deal K.R."/>
            <person name="Dubcovsky J."/>
            <person name="McGuire P.E."/>
            <person name="Lux T."/>
            <person name="Spannagl M."/>
            <person name="Mayer K.F.X."/>
            <person name="Baldrich P."/>
            <person name="Meyers B.C."/>
            <person name="Huo N."/>
            <person name="Gu Y.Q."/>
            <person name="Zhou H."/>
            <person name="Devos K.M."/>
            <person name="Bennetzen J.L."/>
            <person name="Unver T."/>
            <person name="Budak H."/>
            <person name="Gulick P.J."/>
            <person name="Galiba G."/>
            <person name="Kalapos B."/>
            <person name="Nelson D.R."/>
            <person name="Li P."/>
            <person name="You F.M."/>
            <person name="Luo M.C."/>
            <person name="Dvorak J."/>
        </authorList>
    </citation>
    <scope>NUCLEOTIDE SEQUENCE [LARGE SCALE GENOMIC DNA]</scope>
    <source>
        <strain evidence="1">cv. AL8/78</strain>
    </source>
</reference>
<keyword evidence="2" id="KW-1185">Reference proteome</keyword>
<reference evidence="2" key="1">
    <citation type="journal article" date="2014" name="Science">
        <title>Ancient hybridizations among the ancestral genomes of bread wheat.</title>
        <authorList>
            <consortium name="International Wheat Genome Sequencing Consortium,"/>
            <person name="Marcussen T."/>
            <person name="Sandve S.R."/>
            <person name="Heier L."/>
            <person name="Spannagl M."/>
            <person name="Pfeifer M."/>
            <person name="Jakobsen K.S."/>
            <person name="Wulff B.B."/>
            <person name="Steuernagel B."/>
            <person name="Mayer K.F."/>
            <person name="Olsen O.A."/>
        </authorList>
    </citation>
    <scope>NUCLEOTIDE SEQUENCE [LARGE SCALE GENOMIC DNA]</scope>
    <source>
        <strain evidence="2">cv. AL8/78</strain>
    </source>
</reference>
<reference evidence="1" key="3">
    <citation type="journal article" date="2017" name="Nature">
        <title>Genome sequence of the progenitor of the wheat D genome Aegilops tauschii.</title>
        <authorList>
            <person name="Luo M.C."/>
            <person name="Gu Y.Q."/>
            <person name="Puiu D."/>
            <person name="Wang H."/>
            <person name="Twardziok S.O."/>
            <person name="Deal K.R."/>
            <person name="Huo N."/>
            <person name="Zhu T."/>
            <person name="Wang L."/>
            <person name="Wang Y."/>
            <person name="McGuire P.E."/>
            <person name="Liu S."/>
            <person name="Long H."/>
            <person name="Ramasamy R.K."/>
            <person name="Rodriguez J.C."/>
            <person name="Van S.L."/>
            <person name="Yuan L."/>
            <person name="Wang Z."/>
            <person name="Xia Z."/>
            <person name="Xiao L."/>
            <person name="Anderson O.D."/>
            <person name="Ouyang S."/>
            <person name="Liang Y."/>
            <person name="Zimin A.V."/>
            <person name="Pertea G."/>
            <person name="Qi P."/>
            <person name="Bennetzen J.L."/>
            <person name="Dai X."/>
            <person name="Dawson M.W."/>
            <person name="Muller H.G."/>
            <person name="Kugler K."/>
            <person name="Rivarola-Duarte L."/>
            <person name="Spannagl M."/>
            <person name="Mayer K.F.X."/>
            <person name="Lu F.H."/>
            <person name="Bevan M.W."/>
            <person name="Leroy P."/>
            <person name="Li P."/>
            <person name="You F.M."/>
            <person name="Sun Q."/>
            <person name="Liu Z."/>
            <person name="Lyons E."/>
            <person name="Wicker T."/>
            <person name="Salzberg S.L."/>
            <person name="Devos K.M."/>
            <person name="Dvorak J."/>
        </authorList>
    </citation>
    <scope>NUCLEOTIDE SEQUENCE [LARGE SCALE GENOMIC DNA]</scope>
    <source>
        <strain evidence="1">cv. AL8/78</strain>
    </source>
</reference>
<proteinExistence type="predicted"/>
<reference evidence="2" key="2">
    <citation type="journal article" date="2017" name="Nat. Plants">
        <title>The Aegilops tauschii genome reveals multiple impacts of transposons.</title>
        <authorList>
            <person name="Zhao G."/>
            <person name="Zou C."/>
            <person name="Li K."/>
            <person name="Wang K."/>
            <person name="Li T."/>
            <person name="Gao L."/>
            <person name="Zhang X."/>
            <person name="Wang H."/>
            <person name="Yang Z."/>
            <person name="Liu X."/>
            <person name="Jiang W."/>
            <person name="Mao L."/>
            <person name="Kong X."/>
            <person name="Jiao Y."/>
            <person name="Jia J."/>
        </authorList>
    </citation>
    <scope>NUCLEOTIDE SEQUENCE [LARGE SCALE GENOMIC DNA]</scope>
    <source>
        <strain evidence="2">cv. AL8/78</strain>
    </source>
</reference>
<name>A0A453LJ58_AEGTS</name>
<protein>
    <submittedName>
        <fullName evidence="1">Uncharacterized protein</fullName>
    </submittedName>
</protein>
<organism evidence="1 2">
    <name type="scientific">Aegilops tauschii subsp. strangulata</name>
    <name type="common">Goatgrass</name>
    <dbReference type="NCBI Taxonomy" id="200361"/>
    <lineage>
        <taxon>Eukaryota</taxon>
        <taxon>Viridiplantae</taxon>
        <taxon>Streptophyta</taxon>
        <taxon>Embryophyta</taxon>
        <taxon>Tracheophyta</taxon>
        <taxon>Spermatophyta</taxon>
        <taxon>Magnoliopsida</taxon>
        <taxon>Liliopsida</taxon>
        <taxon>Poales</taxon>
        <taxon>Poaceae</taxon>
        <taxon>BOP clade</taxon>
        <taxon>Pooideae</taxon>
        <taxon>Triticodae</taxon>
        <taxon>Triticeae</taxon>
        <taxon>Triticinae</taxon>
        <taxon>Aegilops</taxon>
    </lineage>
</organism>
<accession>A0A453LJ58</accession>
<evidence type="ECO:0000313" key="2">
    <source>
        <dbReference type="Proteomes" id="UP000015105"/>
    </source>
</evidence>
<dbReference type="Gramene" id="AET5Gv20798700.1">
    <property type="protein sequence ID" value="AET5Gv20798700.1"/>
    <property type="gene ID" value="AET5Gv20798700"/>
</dbReference>
<reference evidence="1" key="4">
    <citation type="submission" date="2019-03" db="UniProtKB">
        <authorList>
            <consortium name="EnsemblPlants"/>
        </authorList>
    </citation>
    <scope>IDENTIFICATION</scope>
</reference>
<evidence type="ECO:0000313" key="1">
    <source>
        <dbReference type="EnsemblPlants" id="AET5Gv20798700.1"/>
    </source>
</evidence>
<dbReference type="EnsemblPlants" id="AET5Gv20798700.1">
    <property type="protein sequence ID" value="AET5Gv20798700.1"/>
    <property type="gene ID" value="AET5Gv20798700"/>
</dbReference>
<dbReference type="AlphaFoldDB" id="A0A453LJ58"/>